<keyword evidence="13" id="KW-0732">Signal</keyword>
<evidence type="ECO:0000256" key="9">
    <source>
        <dbReference type="ARBA" id="ARBA00023180"/>
    </source>
</evidence>
<feature type="domain" description="Amine oxidase" evidence="14">
    <location>
        <begin position="61"/>
        <end position="509"/>
    </location>
</feature>
<evidence type="ECO:0000313" key="15">
    <source>
        <dbReference type="Proteomes" id="UP000515140"/>
    </source>
</evidence>
<evidence type="ECO:0000256" key="8">
    <source>
        <dbReference type="ARBA" id="ARBA00023157"/>
    </source>
</evidence>
<accession>A0A6P5LSX2</accession>
<evidence type="ECO:0000256" key="13">
    <source>
        <dbReference type="SAM" id="SignalP"/>
    </source>
</evidence>
<evidence type="ECO:0000256" key="1">
    <source>
        <dbReference type="ARBA" id="ARBA00001974"/>
    </source>
</evidence>
<name>A0A6P5LSX2_PHACI</name>
<feature type="signal peptide" evidence="13">
    <location>
        <begin position="1"/>
        <end position="20"/>
    </location>
</feature>
<evidence type="ECO:0000313" key="16">
    <source>
        <dbReference type="RefSeq" id="XP_020859131.1"/>
    </source>
</evidence>
<keyword evidence="4" id="KW-0964">Secreted</keyword>
<dbReference type="GeneID" id="110219789"/>
<comment type="subcellular location">
    <subcellularLocation>
        <location evidence="2">Secreted</location>
    </subcellularLocation>
</comment>
<organism evidence="15 16">
    <name type="scientific">Phascolarctos cinereus</name>
    <name type="common">Koala</name>
    <dbReference type="NCBI Taxonomy" id="38626"/>
    <lineage>
        <taxon>Eukaryota</taxon>
        <taxon>Metazoa</taxon>
        <taxon>Chordata</taxon>
        <taxon>Craniata</taxon>
        <taxon>Vertebrata</taxon>
        <taxon>Euteleostomi</taxon>
        <taxon>Mammalia</taxon>
        <taxon>Metatheria</taxon>
        <taxon>Diprotodontia</taxon>
        <taxon>Phascolarctidae</taxon>
        <taxon>Phascolarctos</taxon>
    </lineage>
</organism>
<dbReference type="Proteomes" id="UP000515140">
    <property type="component" value="Unplaced"/>
</dbReference>
<dbReference type="RefSeq" id="XP_020859131.1">
    <property type="nucleotide sequence ID" value="XM_021003472.1"/>
</dbReference>
<dbReference type="PANTHER" id="PTHR10742:SF21">
    <property type="entry name" value="L-AMINO-ACID OXIDASE"/>
    <property type="match status" value="1"/>
</dbReference>
<reference evidence="16 17" key="1">
    <citation type="submission" date="2025-04" db="UniProtKB">
        <authorList>
            <consortium name="RefSeq"/>
        </authorList>
    </citation>
    <scope>IDENTIFICATION</scope>
    <source>
        <tissue evidence="16 17">Spleen</tissue>
    </source>
</reference>
<dbReference type="PRINTS" id="PR00757">
    <property type="entry name" value="AMINEOXDASEF"/>
</dbReference>
<feature type="region of interest" description="Disordered" evidence="12">
    <location>
        <begin position="447"/>
        <end position="468"/>
    </location>
</feature>
<dbReference type="Pfam" id="PF01593">
    <property type="entry name" value="Amino_oxidase"/>
    <property type="match status" value="1"/>
</dbReference>
<evidence type="ECO:0000256" key="4">
    <source>
        <dbReference type="ARBA" id="ARBA00022525"/>
    </source>
</evidence>
<evidence type="ECO:0000256" key="2">
    <source>
        <dbReference type="ARBA" id="ARBA00004613"/>
    </source>
</evidence>
<feature type="binding site" evidence="10">
    <location>
        <position position="108"/>
    </location>
    <ligand>
        <name>substrate</name>
    </ligand>
</feature>
<keyword evidence="8" id="KW-1015">Disulfide bond</keyword>
<dbReference type="SUPFAM" id="SSF54373">
    <property type="entry name" value="FAD-linked reductases, C-terminal domain"/>
    <property type="match status" value="1"/>
</dbReference>
<evidence type="ECO:0000256" key="5">
    <source>
        <dbReference type="ARBA" id="ARBA00022630"/>
    </source>
</evidence>
<feature type="binding site" evidence="10">
    <location>
        <position position="486"/>
    </location>
    <ligand>
        <name>FAD</name>
        <dbReference type="ChEBI" id="CHEBI:57692"/>
    </ligand>
</feature>
<gene>
    <name evidence="16 17" type="primary">IL4I1</name>
</gene>
<dbReference type="SUPFAM" id="SSF51905">
    <property type="entry name" value="FAD/NAD(P)-binding domain"/>
    <property type="match status" value="1"/>
</dbReference>
<dbReference type="GO" id="GO:0005576">
    <property type="term" value="C:extracellular region"/>
    <property type="evidence" value="ECO:0007669"/>
    <property type="project" value="UniProtKB-SubCell"/>
</dbReference>
<dbReference type="GO" id="GO:0001716">
    <property type="term" value="F:L-amino-acid oxidase activity"/>
    <property type="evidence" value="ECO:0007669"/>
    <property type="project" value="TreeGrafter"/>
</dbReference>
<dbReference type="InterPro" id="IPR050281">
    <property type="entry name" value="Flavin_monoamine_oxidase"/>
</dbReference>
<evidence type="ECO:0000259" key="14">
    <source>
        <dbReference type="Pfam" id="PF01593"/>
    </source>
</evidence>
<dbReference type="PANTHER" id="PTHR10742">
    <property type="entry name" value="FLAVIN MONOAMINE OXIDASE"/>
    <property type="match status" value="1"/>
</dbReference>
<evidence type="ECO:0000256" key="11">
    <source>
        <dbReference type="RuleBase" id="RU362067"/>
    </source>
</evidence>
<dbReference type="EC" id="1.4.3.-" evidence="11"/>
<dbReference type="InterPro" id="IPR036188">
    <property type="entry name" value="FAD/NAD-bd_sf"/>
</dbReference>
<dbReference type="FunFam" id="3.50.50.60:FF:000450">
    <property type="entry name" value="Amine oxidase"/>
    <property type="match status" value="1"/>
</dbReference>
<feature type="compositionally biased region" description="Basic and acidic residues" evidence="12">
    <location>
        <begin position="457"/>
        <end position="468"/>
    </location>
</feature>
<dbReference type="Gene3D" id="3.50.50.60">
    <property type="entry name" value="FAD/NAD(P)-binding domain"/>
    <property type="match status" value="1"/>
</dbReference>
<dbReference type="AlphaFoldDB" id="A0A6P5LSX2"/>
<feature type="binding site" evidence="10">
    <location>
        <position position="279"/>
    </location>
    <ligand>
        <name>FAD</name>
        <dbReference type="ChEBI" id="CHEBI:57692"/>
    </ligand>
</feature>
<sequence length="513" mass="57466">MRWWGLFLLLDLTRANEADAGDDPFLKCFLDPDYRELMDIMSQGLNQTTRPQRVAVVGAGIAGLVAAKVLEDAGHKVTLLEASDRIGGRILTYRDEKTGWLGELGAMRIPSNHRILLKLCAHLGLPLAQFIQSDMNAWTEANGVKLRNFVVEAAPEKLGYPLQPSEQGQSPEAIYQMALHKALYDLKHLGCSRMIKKFESYTLLDYLLGEGNLSLAAVHLLGDVLAEDGFFSLNFAEALRAHSYLNNQLRYWRIRDGWDQLPRALLLSLRGPVLLRAPVLQVSQNHKGASILYCDPRQPSRLLSLAADHVLLATTATALSHIDFQPPLHPALRRALRGIHYVPATKIFLSFRKPFWEDEGIVGGHSSTDRPVRALYYPEGNRTEAGGLLLASYTWSDATAAFAGLGEEETLRLVLRDVVALHGEKVRELWDGRGAVMRWGENRYSQGGFVVQPPQPRPEHARDPEQEKPWHWDWTQPEGRLHFAGEYTALPHGWVETAIKSGLRAAQKIHRAT</sequence>
<evidence type="ECO:0000256" key="3">
    <source>
        <dbReference type="ARBA" id="ARBA00005465"/>
    </source>
</evidence>
<comment type="cofactor">
    <cofactor evidence="1 11">
        <name>FAD</name>
        <dbReference type="ChEBI" id="CHEBI:57692"/>
    </cofactor>
</comment>
<feature type="chain" id="PRO_5044648498" description="Amine oxidase" evidence="13">
    <location>
        <begin position="21"/>
        <end position="513"/>
    </location>
</feature>
<evidence type="ECO:0000313" key="17">
    <source>
        <dbReference type="RefSeq" id="XP_020859132.1"/>
    </source>
</evidence>
<comment type="similarity">
    <text evidence="3">Belongs to the flavin monoamine oxidase family. FIG1 subfamily.</text>
</comment>
<evidence type="ECO:0000256" key="7">
    <source>
        <dbReference type="ARBA" id="ARBA00023002"/>
    </source>
</evidence>
<keyword evidence="7 11" id="KW-0560">Oxidoreductase</keyword>
<dbReference type="Gene3D" id="1.10.405.10">
    <property type="entry name" value="Guanine Nucleotide Dissociation Inhibitor, domain 1"/>
    <property type="match status" value="1"/>
</dbReference>
<dbReference type="CTD" id="259307"/>
<proteinExistence type="inferred from homology"/>
<dbReference type="InterPro" id="IPR002937">
    <property type="entry name" value="Amino_oxidase"/>
</dbReference>
<dbReference type="RefSeq" id="XP_020859132.1">
    <property type="nucleotide sequence ID" value="XM_021003473.1"/>
</dbReference>
<dbReference type="FunFam" id="1.10.405.10:FF:000004">
    <property type="entry name" value="Amine oxidase"/>
    <property type="match status" value="1"/>
</dbReference>
<feature type="binding site" evidence="10">
    <location>
        <begin position="81"/>
        <end position="82"/>
    </location>
    <ligand>
        <name>FAD</name>
        <dbReference type="ChEBI" id="CHEBI:57692"/>
    </ligand>
</feature>
<keyword evidence="5 11" id="KW-0285">Flavoprotein</keyword>
<dbReference type="InterPro" id="IPR001613">
    <property type="entry name" value="Flavin_amine_oxidase"/>
</dbReference>
<keyword evidence="15" id="KW-1185">Reference proteome</keyword>
<keyword evidence="6 11" id="KW-0274">FAD</keyword>
<evidence type="ECO:0000256" key="6">
    <source>
        <dbReference type="ARBA" id="ARBA00022827"/>
    </source>
</evidence>
<dbReference type="GO" id="GO:0009063">
    <property type="term" value="P:amino acid catabolic process"/>
    <property type="evidence" value="ECO:0007669"/>
    <property type="project" value="TreeGrafter"/>
</dbReference>
<evidence type="ECO:0000256" key="10">
    <source>
        <dbReference type="PIRSR" id="PIRSR601613-1"/>
    </source>
</evidence>
<feature type="binding site" evidence="10">
    <location>
        <begin position="105"/>
        <end position="108"/>
    </location>
    <ligand>
        <name>FAD</name>
        <dbReference type="ChEBI" id="CHEBI:57692"/>
    </ligand>
</feature>
<keyword evidence="9" id="KW-0325">Glycoprotein</keyword>
<protein>
    <recommendedName>
        <fullName evidence="11">Amine oxidase</fullName>
        <ecNumber evidence="11">1.4.3.-</ecNumber>
    </recommendedName>
</protein>
<dbReference type="Gene3D" id="3.90.660.10">
    <property type="match status" value="1"/>
</dbReference>
<evidence type="ECO:0000256" key="12">
    <source>
        <dbReference type="SAM" id="MobiDB-lite"/>
    </source>
</evidence>